<organism evidence="1 2">
    <name type="scientific">Eretmocerus hayati</name>
    <dbReference type="NCBI Taxonomy" id="131215"/>
    <lineage>
        <taxon>Eukaryota</taxon>
        <taxon>Metazoa</taxon>
        <taxon>Ecdysozoa</taxon>
        <taxon>Arthropoda</taxon>
        <taxon>Hexapoda</taxon>
        <taxon>Insecta</taxon>
        <taxon>Pterygota</taxon>
        <taxon>Neoptera</taxon>
        <taxon>Endopterygota</taxon>
        <taxon>Hymenoptera</taxon>
        <taxon>Apocrita</taxon>
        <taxon>Proctotrupomorpha</taxon>
        <taxon>Chalcidoidea</taxon>
        <taxon>Aphelinidae</taxon>
        <taxon>Aphelininae</taxon>
        <taxon>Eretmocerus</taxon>
    </lineage>
</organism>
<proteinExistence type="predicted"/>
<dbReference type="EMBL" id="CM056742">
    <property type="protein sequence ID" value="KAJ8676818.1"/>
    <property type="molecule type" value="Genomic_DNA"/>
</dbReference>
<protein>
    <submittedName>
        <fullName evidence="1">Uncharacterized protein</fullName>
    </submittedName>
</protein>
<evidence type="ECO:0000313" key="2">
    <source>
        <dbReference type="Proteomes" id="UP001239111"/>
    </source>
</evidence>
<keyword evidence="2" id="KW-1185">Reference proteome</keyword>
<evidence type="ECO:0000313" key="1">
    <source>
        <dbReference type="EMBL" id="KAJ8676818.1"/>
    </source>
</evidence>
<gene>
    <name evidence="1" type="ORF">QAD02_012605</name>
</gene>
<name>A0ACC2P144_9HYME</name>
<reference evidence="1" key="1">
    <citation type="submission" date="2023-04" db="EMBL/GenBank/DDBJ databases">
        <title>A chromosome-level genome assembly of the parasitoid wasp Eretmocerus hayati.</title>
        <authorList>
            <person name="Zhong Y."/>
            <person name="Liu S."/>
            <person name="Liu Y."/>
        </authorList>
    </citation>
    <scope>NUCLEOTIDE SEQUENCE</scope>
    <source>
        <strain evidence="1">ZJU_SS_LIU_2023</strain>
    </source>
</reference>
<dbReference type="Proteomes" id="UP001239111">
    <property type="component" value="Chromosome 2"/>
</dbReference>
<comment type="caution">
    <text evidence="1">The sequence shown here is derived from an EMBL/GenBank/DDBJ whole genome shotgun (WGS) entry which is preliminary data.</text>
</comment>
<sequence>MSARISIEIIRGLMNSRKKCEVKEQKESGNENKKKRKQGAGNDSVTSSEPSMSAEDLLKYFQSPLNKAIHAFVLTQLVGVYNVQKELQSEKPVTSVSVNIVLDSYIKLLTRLIDSNSLQCPRIENIDPRDKLLWKKQGVTLHPDVAAQVNSLSDKDKETFKNASQGFLSELCEQYRQRFDFRTDSIVSLRCLHPKML</sequence>
<accession>A0ACC2P144</accession>